<evidence type="ECO:0000313" key="2">
    <source>
        <dbReference type="Proteomes" id="UP000014140"/>
    </source>
</evidence>
<dbReference type="EMBL" id="ASSQ01000011">
    <property type="protein sequence ID" value="EOS18251.1"/>
    <property type="molecule type" value="Genomic_DNA"/>
</dbReference>
<organism evidence="1 2">
    <name type="scientific">Parabacteroides goldsteinii dnLKV18</name>
    <dbReference type="NCBI Taxonomy" id="1235789"/>
    <lineage>
        <taxon>Bacteria</taxon>
        <taxon>Pseudomonadati</taxon>
        <taxon>Bacteroidota</taxon>
        <taxon>Bacteroidia</taxon>
        <taxon>Bacteroidales</taxon>
        <taxon>Tannerellaceae</taxon>
        <taxon>Parabacteroides</taxon>
    </lineage>
</organism>
<dbReference type="Proteomes" id="UP000014140">
    <property type="component" value="Unassembled WGS sequence"/>
</dbReference>
<sequence>MTKKYDMTEGFIWIKLCRQYITINFLDRLK</sequence>
<gene>
    <name evidence="1" type="ORF">C803_01913</name>
</gene>
<dbReference type="HOGENOM" id="CLU_3404695_0_0_10"/>
<keyword evidence="2" id="KW-1185">Reference proteome</keyword>
<protein>
    <submittedName>
        <fullName evidence="1">Uncharacterized protein</fullName>
    </submittedName>
</protein>
<reference evidence="1 2" key="1">
    <citation type="submission" date="2013-04" db="EMBL/GenBank/DDBJ databases">
        <title>The Genome Sequence of Parabacteroides goldsteinii dnLKV18.</title>
        <authorList>
            <consortium name="The Broad Institute Genomics Platform"/>
            <consortium name="The Broad Institute Genome Sequencing Center for Infectious Disease"/>
            <person name="Earl A."/>
            <person name="Xavier R."/>
            <person name="Kuhn K."/>
            <person name="Stappenbeck T."/>
            <person name="Walker B."/>
            <person name="Young S."/>
            <person name="Zeng Q."/>
            <person name="Gargeya S."/>
            <person name="Fitzgerald M."/>
            <person name="Haas B."/>
            <person name="Abouelleil A."/>
            <person name="Allen A.W."/>
            <person name="Alvarado L."/>
            <person name="Arachchi H.M."/>
            <person name="Berlin A.M."/>
            <person name="Chapman S.B."/>
            <person name="Gainer-Dewar J."/>
            <person name="Goldberg J."/>
            <person name="Griggs A."/>
            <person name="Gujja S."/>
            <person name="Hansen M."/>
            <person name="Howarth C."/>
            <person name="Imamovic A."/>
            <person name="Ireland A."/>
            <person name="Larimer J."/>
            <person name="McCowan C."/>
            <person name="Murphy C."/>
            <person name="Pearson M."/>
            <person name="Poon T.W."/>
            <person name="Priest M."/>
            <person name="Roberts A."/>
            <person name="Saif S."/>
            <person name="Shea T."/>
            <person name="Sisk P."/>
            <person name="Sykes S."/>
            <person name="Wortman J."/>
            <person name="Nusbaum C."/>
            <person name="Birren B."/>
        </authorList>
    </citation>
    <scope>NUCLEOTIDE SEQUENCE [LARGE SCALE GENOMIC DNA]</scope>
    <source>
        <strain evidence="2">dnLKV18</strain>
    </source>
</reference>
<evidence type="ECO:0000313" key="1">
    <source>
        <dbReference type="EMBL" id="EOS18251.1"/>
    </source>
</evidence>
<comment type="caution">
    <text evidence="1">The sequence shown here is derived from an EMBL/GenBank/DDBJ whole genome shotgun (WGS) entry which is preliminary data.</text>
</comment>
<proteinExistence type="predicted"/>
<accession>S0GJ73</accession>
<name>S0GJ73_9BACT</name>
<dbReference type="AlphaFoldDB" id="S0GJ73"/>